<keyword evidence="9" id="KW-0175">Coiled coil</keyword>
<keyword evidence="14" id="KW-0807">Transducer</keyword>
<dbReference type="CDD" id="cd06366">
    <property type="entry name" value="PBP1_GABAb_receptor"/>
    <property type="match status" value="2"/>
</dbReference>
<keyword evidence="6 18" id="KW-1133">Transmembrane helix</keyword>
<comment type="similarity">
    <text evidence="1">Belongs to the G-protein coupled receptor 3 family. GABA-B receptor subfamily.</text>
</comment>
<evidence type="ECO:0000256" key="17">
    <source>
        <dbReference type="SAM" id="MobiDB-lite"/>
    </source>
</evidence>
<protein>
    <submittedName>
        <fullName evidence="22">Gamma-aminobutyric acid type B receptor subunit 1</fullName>
    </submittedName>
</protein>
<evidence type="ECO:0000256" key="6">
    <source>
        <dbReference type="ARBA" id="ARBA00022989"/>
    </source>
</evidence>
<dbReference type="GO" id="GO:0004965">
    <property type="term" value="F:G protein-coupled GABA receptor activity"/>
    <property type="evidence" value="ECO:0007669"/>
    <property type="project" value="InterPro"/>
</dbReference>
<evidence type="ECO:0000256" key="5">
    <source>
        <dbReference type="ARBA" id="ARBA00022729"/>
    </source>
</evidence>
<keyword evidence="10 18" id="KW-0472">Membrane</keyword>
<dbReference type="CDD" id="cd15047">
    <property type="entry name" value="7tmC_GABA-B-like"/>
    <property type="match status" value="1"/>
</dbReference>
<dbReference type="InParanoid" id="A0A1S3KGF6"/>
<keyword evidence="8" id="KW-0297">G-protein coupled receptor</keyword>
<comment type="subcellular location">
    <subcellularLocation>
        <location evidence="16">Postsynaptic cell membrane</location>
        <topology evidence="16">Multi-pass membrane protein</topology>
    </subcellularLocation>
</comment>
<keyword evidence="11" id="KW-1015">Disulfide bond</keyword>
<feature type="transmembrane region" description="Helical" evidence="18">
    <location>
        <begin position="846"/>
        <end position="872"/>
    </location>
</feature>
<evidence type="ECO:0000256" key="2">
    <source>
        <dbReference type="ARBA" id="ARBA00022475"/>
    </source>
</evidence>
<dbReference type="PROSITE" id="PS50259">
    <property type="entry name" value="G_PROTEIN_RECEP_F3_4"/>
    <property type="match status" value="1"/>
</dbReference>
<keyword evidence="2" id="KW-1003">Cell membrane</keyword>
<evidence type="ECO:0000256" key="4">
    <source>
        <dbReference type="ARBA" id="ARBA00022692"/>
    </source>
</evidence>
<evidence type="ECO:0000256" key="3">
    <source>
        <dbReference type="ARBA" id="ARBA00022553"/>
    </source>
</evidence>
<dbReference type="Gene3D" id="3.40.50.2300">
    <property type="match status" value="4"/>
</dbReference>
<name>A0A1S3KGF6_LINAN</name>
<dbReference type="FunFam" id="3.40.50.2300:FF:000072">
    <property type="entry name" value="Gamma-aminobutyric acid type B receptor subunit 2"/>
    <property type="match status" value="1"/>
</dbReference>
<sequence length="1257" mass="139329">MHLPRVGSIFVTMFVCNLFSVNGFTVGDTVTENTTSSGSGTVKPNSGSQSLESIRGNVAYTNETSRVRESGINVTTRKGASDTTARPKSPTMAAFALNRSPATTAAQFLQESLPSSTDSQLRLTTPMTMNGSTTTLRNLTFVMFADINVKEGWDGAGVVPALEMAVHDVNADPNVLPGYHLNYVVMDTKCDDGAAAAALVRAIQRPPQKIMVIGGGCSVSTVATAQTTPFFNLIQISYGAARLKLSKRDIYRTFWRNIPTMGSYLKAYLAIVQHYGWKRVATIGYECQENMAILHKLFENNGIESLAYHTVGDIDELSDVQIQDLKNRDARVIIFDGFEQTFRRILCKAYRFGMSGGKVVWLYYGWYNKDWMSVNDTACDPSEIKAATVHALTLMELMTFEKFTHGLETINGLSFDQYERRYKQWPSFEKYGFNDYHPYGYDAIWAAALALNSAIPEVAKQCNYGAAAAALVRAIQRPPQKIMVIGGGCSVSTVATAQTTPFFNLIQISYGAARLKLSKRDIYRTFWRNIPTTGSYLKAHLAIVQHYGWKRVATIGYECQENMAILHKLFENNGIESLAYHTVGDIDELSDVQIQDLKNRDARIIIFDGSEQTFRRILCKAYRFGMSGGKVVWLYYGWYNKDWMSVNDTACDPSEIKAATEHALTLMELLTFEKFTHGLETINGLSFDQYERRYKQWPSFEKYGFNDYHPFGYDAIWAAALALNSAIPEVAKQVVTEVVDGETVVRPKRLDDFTYEDSHLLSILMEELKKTNFTGMTGPMSFYGNGSRPWQMEITQVQDSVQVAVGVHNEITGQISIDESLLKWPGGQVPLDHTPVVNRMSYIDGVLAAVITGLAGLGILLGLSLLVFNIVFRNHRHIKLSSPNLNNVIAAGCVVAFSCVPFVALDTRLVPADVMPAMCMTSGWLLSIAFSLAFGAMFAKTWRVYVIFRNKYGRMRKPLQDKHLLVGVAFLVMVDVAVMATWTVIDPIYLTYHIQTDMETDGKRLITKHESCTSELKTYWIGGLLAEKGLLLIFGCFLAFETRRVFVPELNDSKYLGMCIYNTCVLCGVGASVAMIVSERPAITFAFSSLCIIASAATTLGLLFVPKISYVKKHPNVKQPDGITSTFKASLRNVHKELSKAASVFTSSGQGNEDNLSDRKSASLNTTLSGLPMVRFSSELGGTENDSHKRSQKDKITGIINRSFSTSDENGGDHEPTVLLSSGATCSPVENRCFKNHVVVGSCTGLYVPTVNEDSRL</sequence>
<feature type="domain" description="G-protein coupled receptors family 3 profile" evidence="20">
    <location>
        <begin position="854"/>
        <end position="1116"/>
    </location>
</feature>
<feature type="transmembrane region" description="Helical" evidence="18">
    <location>
        <begin position="884"/>
        <end position="904"/>
    </location>
</feature>
<dbReference type="InterPro" id="IPR017978">
    <property type="entry name" value="GPCR_3_C"/>
</dbReference>
<evidence type="ECO:0000256" key="13">
    <source>
        <dbReference type="ARBA" id="ARBA00023180"/>
    </source>
</evidence>
<keyword evidence="13" id="KW-0325">Glycoprotein</keyword>
<dbReference type="Proteomes" id="UP000085678">
    <property type="component" value="Unplaced"/>
</dbReference>
<dbReference type="PRINTS" id="PR01177">
    <property type="entry name" value="GABAB1RECPTR"/>
</dbReference>
<evidence type="ECO:0000313" key="21">
    <source>
        <dbReference type="Proteomes" id="UP000085678"/>
    </source>
</evidence>
<feature type="region of interest" description="Disordered" evidence="17">
    <location>
        <begin position="32"/>
        <end position="56"/>
    </location>
</feature>
<feature type="transmembrane region" description="Helical" evidence="18">
    <location>
        <begin position="1060"/>
        <end position="1077"/>
    </location>
</feature>
<dbReference type="OrthoDB" id="2150267at2759"/>
<evidence type="ECO:0000256" key="10">
    <source>
        <dbReference type="ARBA" id="ARBA00023136"/>
    </source>
</evidence>
<proteinExistence type="inferred from homology"/>
<feature type="chain" id="PRO_5010262748" evidence="19">
    <location>
        <begin position="24"/>
        <end position="1257"/>
    </location>
</feature>
<accession>A0A1S3KGF6</accession>
<evidence type="ECO:0000256" key="8">
    <source>
        <dbReference type="ARBA" id="ARBA00023040"/>
    </source>
</evidence>
<feature type="transmembrane region" description="Helical" evidence="18">
    <location>
        <begin position="963"/>
        <end position="985"/>
    </location>
</feature>
<evidence type="ECO:0000256" key="11">
    <source>
        <dbReference type="ARBA" id="ARBA00023157"/>
    </source>
</evidence>
<keyword evidence="5 19" id="KW-0732">Signal</keyword>
<dbReference type="AlphaFoldDB" id="A0A1S3KGF6"/>
<feature type="transmembrane region" description="Helical" evidence="18">
    <location>
        <begin position="924"/>
        <end position="942"/>
    </location>
</feature>
<organism evidence="21 22">
    <name type="scientific">Lingula anatina</name>
    <name type="common">Brachiopod</name>
    <name type="synonym">Lingula unguis</name>
    <dbReference type="NCBI Taxonomy" id="7574"/>
    <lineage>
        <taxon>Eukaryota</taxon>
        <taxon>Metazoa</taxon>
        <taxon>Spiralia</taxon>
        <taxon>Lophotrochozoa</taxon>
        <taxon>Brachiopoda</taxon>
        <taxon>Linguliformea</taxon>
        <taxon>Lingulata</taxon>
        <taxon>Lingulida</taxon>
        <taxon>Linguloidea</taxon>
        <taxon>Lingulidae</taxon>
        <taxon>Lingula</taxon>
    </lineage>
</organism>
<keyword evidence="4 18" id="KW-0812">Transmembrane</keyword>
<dbReference type="SUPFAM" id="SSF53822">
    <property type="entry name" value="Periplasmic binding protein-like I"/>
    <property type="match status" value="2"/>
</dbReference>
<feature type="transmembrane region" description="Helical" evidence="18">
    <location>
        <begin position="1019"/>
        <end position="1040"/>
    </location>
</feature>
<keyword evidence="3" id="KW-0597">Phosphoprotein</keyword>
<dbReference type="InterPro" id="IPR002455">
    <property type="entry name" value="GPCR3_GABA-B"/>
</dbReference>
<dbReference type="FunFam" id="3.40.50.2300:FF:000379">
    <property type="entry name" value="Gamma-aminobutyric acid B receptor"/>
    <property type="match status" value="1"/>
</dbReference>
<keyword evidence="15" id="KW-0628">Postsynaptic cell membrane</keyword>
<evidence type="ECO:0000256" key="15">
    <source>
        <dbReference type="ARBA" id="ARBA00023257"/>
    </source>
</evidence>
<dbReference type="GO" id="GO:0038039">
    <property type="term" value="C:G protein-coupled receptor heterodimeric complex"/>
    <property type="evidence" value="ECO:0007669"/>
    <property type="project" value="TreeGrafter"/>
</dbReference>
<evidence type="ECO:0000256" key="1">
    <source>
        <dbReference type="ARBA" id="ARBA00008991"/>
    </source>
</evidence>
<reference evidence="22" key="1">
    <citation type="submission" date="2025-08" db="UniProtKB">
        <authorList>
            <consortium name="RefSeq"/>
        </authorList>
    </citation>
    <scope>IDENTIFICATION</scope>
    <source>
        <tissue evidence="22">Gonads</tissue>
    </source>
</reference>
<feature type="compositionally biased region" description="Polar residues" evidence="17">
    <location>
        <begin position="32"/>
        <end position="52"/>
    </location>
</feature>
<keyword evidence="7" id="KW-0770">Synapse</keyword>
<dbReference type="PANTHER" id="PTHR10519">
    <property type="entry name" value="GABA-B RECEPTOR"/>
    <property type="match status" value="1"/>
</dbReference>
<evidence type="ECO:0000256" key="14">
    <source>
        <dbReference type="ARBA" id="ARBA00023224"/>
    </source>
</evidence>
<dbReference type="GeneID" id="106181790"/>
<keyword evidence="12 22" id="KW-0675">Receptor</keyword>
<dbReference type="RefSeq" id="XP_013421725.1">
    <property type="nucleotide sequence ID" value="XM_013566271.1"/>
</dbReference>
<dbReference type="InterPro" id="IPR028082">
    <property type="entry name" value="Peripla_BP_I"/>
</dbReference>
<keyword evidence="21" id="KW-1185">Reference proteome</keyword>
<evidence type="ECO:0000256" key="12">
    <source>
        <dbReference type="ARBA" id="ARBA00023170"/>
    </source>
</evidence>
<dbReference type="PANTHER" id="PTHR10519:SF20">
    <property type="entry name" value="G-PROTEIN COUPLED RECEPTOR 156-RELATED"/>
    <property type="match status" value="1"/>
</dbReference>
<evidence type="ECO:0000256" key="7">
    <source>
        <dbReference type="ARBA" id="ARBA00023018"/>
    </source>
</evidence>
<dbReference type="KEGG" id="lak:106181790"/>
<dbReference type="PRINTS" id="PR01176">
    <property type="entry name" value="GABABRECEPTR"/>
</dbReference>
<evidence type="ECO:0000259" key="20">
    <source>
        <dbReference type="PROSITE" id="PS50259"/>
    </source>
</evidence>
<evidence type="ECO:0000256" key="19">
    <source>
        <dbReference type="SAM" id="SignalP"/>
    </source>
</evidence>
<evidence type="ECO:0000256" key="16">
    <source>
        <dbReference type="ARBA" id="ARBA00034104"/>
    </source>
</evidence>
<feature type="transmembrane region" description="Helical" evidence="18">
    <location>
        <begin position="1083"/>
        <end position="1105"/>
    </location>
</feature>
<feature type="signal peptide" evidence="19">
    <location>
        <begin position="1"/>
        <end position="23"/>
    </location>
</feature>
<dbReference type="GO" id="GO:0045211">
    <property type="term" value="C:postsynaptic membrane"/>
    <property type="evidence" value="ECO:0007669"/>
    <property type="project" value="UniProtKB-SubCell"/>
</dbReference>
<gene>
    <name evidence="22" type="primary">LOC106181790</name>
</gene>
<dbReference type="InterPro" id="IPR001828">
    <property type="entry name" value="ANF_lig-bd_rcpt"/>
</dbReference>
<dbReference type="Pfam" id="PF00003">
    <property type="entry name" value="7tm_3"/>
    <property type="match status" value="1"/>
</dbReference>
<dbReference type="Pfam" id="PF01094">
    <property type="entry name" value="ANF_receptor"/>
    <property type="match status" value="2"/>
</dbReference>
<dbReference type="GO" id="GO:0007214">
    <property type="term" value="P:gamma-aminobutyric acid signaling pathway"/>
    <property type="evidence" value="ECO:0007669"/>
    <property type="project" value="TreeGrafter"/>
</dbReference>
<evidence type="ECO:0000256" key="18">
    <source>
        <dbReference type="SAM" id="Phobius"/>
    </source>
</evidence>
<evidence type="ECO:0000313" key="22">
    <source>
        <dbReference type="RefSeq" id="XP_013421725.1"/>
    </source>
</evidence>
<evidence type="ECO:0000256" key="9">
    <source>
        <dbReference type="ARBA" id="ARBA00023054"/>
    </source>
</evidence>